<evidence type="ECO:0000256" key="2">
    <source>
        <dbReference type="SAM" id="SignalP"/>
    </source>
</evidence>
<keyword evidence="4" id="KW-1185">Reference proteome</keyword>
<proteinExistence type="predicted"/>
<comment type="caution">
    <text evidence="3">The sequence shown here is derived from an EMBL/GenBank/DDBJ whole genome shotgun (WGS) entry which is preliminary data.</text>
</comment>
<name>W9CWK8_SCLBF</name>
<evidence type="ECO:0000313" key="3">
    <source>
        <dbReference type="EMBL" id="ESZ98940.1"/>
    </source>
</evidence>
<gene>
    <name evidence="3" type="ORF">SBOR_0696</name>
</gene>
<organism evidence="3 4">
    <name type="scientific">Sclerotinia borealis (strain F-4128)</name>
    <dbReference type="NCBI Taxonomy" id="1432307"/>
    <lineage>
        <taxon>Eukaryota</taxon>
        <taxon>Fungi</taxon>
        <taxon>Dikarya</taxon>
        <taxon>Ascomycota</taxon>
        <taxon>Pezizomycotina</taxon>
        <taxon>Leotiomycetes</taxon>
        <taxon>Helotiales</taxon>
        <taxon>Sclerotiniaceae</taxon>
        <taxon>Sclerotinia</taxon>
    </lineage>
</organism>
<dbReference type="HOGENOM" id="CLU_2558004_0_0_1"/>
<keyword evidence="2" id="KW-0732">Signal</keyword>
<feature type="compositionally biased region" description="Low complexity" evidence="1">
    <location>
        <begin position="26"/>
        <end position="41"/>
    </location>
</feature>
<dbReference type="OrthoDB" id="3557054at2759"/>
<feature type="compositionally biased region" description="Low complexity" evidence="1">
    <location>
        <begin position="53"/>
        <end position="63"/>
    </location>
</feature>
<evidence type="ECO:0000256" key="1">
    <source>
        <dbReference type="SAM" id="MobiDB-lite"/>
    </source>
</evidence>
<dbReference type="EMBL" id="AYSA01000027">
    <property type="protein sequence ID" value="ESZ98940.1"/>
    <property type="molecule type" value="Genomic_DNA"/>
</dbReference>
<reference evidence="3 4" key="1">
    <citation type="journal article" date="2014" name="Genome Announc.">
        <title>Draft genome sequence of Sclerotinia borealis, a psychrophilic plant pathogenic fungus.</title>
        <authorList>
            <person name="Mardanov A.V."/>
            <person name="Beletsky A.V."/>
            <person name="Kadnikov V.V."/>
            <person name="Ignatov A.N."/>
            <person name="Ravin N.V."/>
        </authorList>
    </citation>
    <scope>NUCLEOTIDE SEQUENCE [LARGE SCALE GENOMIC DNA]</scope>
    <source>
        <strain evidence="4">F-4157</strain>
    </source>
</reference>
<feature type="signal peptide" evidence="2">
    <location>
        <begin position="1"/>
        <end position="18"/>
    </location>
</feature>
<dbReference type="AlphaFoldDB" id="W9CWK8"/>
<dbReference type="Proteomes" id="UP000019487">
    <property type="component" value="Unassembled WGS sequence"/>
</dbReference>
<sequence length="97" mass="10205">MHFQRLVITTIILPLAIAAPVVNPTIESKSSISSTSSTSSTMPMLHKYNTNTPPSQSSSPSPSLLNARQLLWTILGPLGLEPVIDGINGAVVGLGLR</sequence>
<feature type="chain" id="PRO_5004918809" evidence="2">
    <location>
        <begin position="19"/>
        <end position="97"/>
    </location>
</feature>
<accession>W9CWK8</accession>
<protein>
    <submittedName>
        <fullName evidence="3">Uncharacterized protein</fullName>
    </submittedName>
</protein>
<evidence type="ECO:0000313" key="4">
    <source>
        <dbReference type="Proteomes" id="UP000019487"/>
    </source>
</evidence>
<feature type="region of interest" description="Disordered" evidence="1">
    <location>
        <begin position="26"/>
        <end position="63"/>
    </location>
</feature>